<dbReference type="PANTHER" id="PTHR45816">
    <property type="entry name" value="MIR DOMAIN-CONTAINING PROTEIN"/>
    <property type="match status" value="1"/>
</dbReference>
<feature type="non-terminal residue" evidence="2">
    <location>
        <position position="210"/>
    </location>
</feature>
<feature type="compositionally biased region" description="Basic and acidic residues" evidence="1">
    <location>
        <begin position="108"/>
        <end position="121"/>
    </location>
</feature>
<organism evidence="2 3">
    <name type="scientific">Engystomops pustulosus</name>
    <name type="common">Tungara frog</name>
    <name type="synonym">Physalaemus pustulosus</name>
    <dbReference type="NCBI Taxonomy" id="76066"/>
    <lineage>
        <taxon>Eukaryota</taxon>
        <taxon>Metazoa</taxon>
        <taxon>Chordata</taxon>
        <taxon>Craniata</taxon>
        <taxon>Vertebrata</taxon>
        <taxon>Euteleostomi</taxon>
        <taxon>Amphibia</taxon>
        <taxon>Batrachia</taxon>
        <taxon>Anura</taxon>
        <taxon>Neobatrachia</taxon>
        <taxon>Hyloidea</taxon>
        <taxon>Leptodactylidae</taxon>
        <taxon>Leiuperinae</taxon>
        <taxon>Engystomops</taxon>
    </lineage>
</organism>
<dbReference type="GO" id="GO:0006816">
    <property type="term" value="P:calcium ion transport"/>
    <property type="evidence" value="ECO:0007669"/>
    <property type="project" value="InterPro"/>
</dbReference>
<evidence type="ECO:0000313" key="3">
    <source>
        <dbReference type="Proteomes" id="UP000824782"/>
    </source>
</evidence>
<dbReference type="PANTHER" id="PTHR45816:SF2">
    <property type="entry name" value="INOSITOL 1,4,5-TRISPHOSPHATE RECEPTOR"/>
    <property type="match status" value="1"/>
</dbReference>
<feature type="non-terminal residue" evidence="2">
    <location>
        <position position="1"/>
    </location>
</feature>
<sequence>SEENTPLDLDDDGGRTFLRVLLHLTMHDYPPLVSGALQLLFRHFSQRQEVLQAFKQVQLLVTSQDVDNYKQIKQDLDQLRSIVEKSELWVYKGSGPEEAPEPAPVNAEGKDEGSRTPKKPESTSSYNYRVVREILLRLSKLCVQENTSGRRNRKQQQRLLRNMGAHTVVLELLQIPYEKTEDTRMQEIMRIAHEFLQNFCAGNQQNQALL</sequence>
<gene>
    <name evidence="2" type="ORF">GDO81_018874</name>
</gene>
<protein>
    <recommendedName>
        <fullName evidence="4">Inositol 1,4,5-trisphosphate receptor type 1</fullName>
    </recommendedName>
</protein>
<dbReference type="SUPFAM" id="SSF100909">
    <property type="entry name" value="IP3 receptor type 1 binding core, domain 2"/>
    <property type="match status" value="1"/>
</dbReference>
<dbReference type="EMBL" id="WNYA01095637">
    <property type="protein sequence ID" value="KAG8534666.1"/>
    <property type="molecule type" value="Genomic_DNA"/>
</dbReference>
<dbReference type="Proteomes" id="UP000824782">
    <property type="component" value="Unassembled WGS sequence"/>
</dbReference>
<dbReference type="InterPro" id="IPR015925">
    <property type="entry name" value="Ryanodine_IP3_receptor"/>
</dbReference>
<accession>A0AAV6YKY4</accession>
<reference evidence="2" key="1">
    <citation type="thesis" date="2020" institute="ProQuest LLC" country="789 East Eisenhower Parkway, Ann Arbor, MI, USA">
        <title>Comparative Genomics and Chromosome Evolution.</title>
        <authorList>
            <person name="Mudd A.B."/>
        </authorList>
    </citation>
    <scope>NUCLEOTIDE SEQUENCE</scope>
    <source>
        <strain evidence="2">237g6f4</strain>
        <tissue evidence="2">Blood</tissue>
    </source>
</reference>
<feature type="region of interest" description="Disordered" evidence="1">
    <location>
        <begin position="93"/>
        <end position="123"/>
    </location>
</feature>
<comment type="caution">
    <text evidence="2">The sequence shown here is derived from an EMBL/GenBank/DDBJ whole genome shotgun (WGS) entry which is preliminary data.</text>
</comment>
<evidence type="ECO:0008006" key="4">
    <source>
        <dbReference type="Google" id="ProtNLM"/>
    </source>
</evidence>
<evidence type="ECO:0000256" key="1">
    <source>
        <dbReference type="SAM" id="MobiDB-lite"/>
    </source>
</evidence>
<dbReference type="InterPro" id="IPR035910">
    <property type="entry name" value="RyR/IP3R_RIH_dom_sf"/>
</dbReference>
<evidence type="ECO:0000313" key="2">
    <source>
        <dbReference type="EMBL" id="KAG8534666.1"/>
    </source>
</evidence>
<name>A0AAV6YKY4_ENGPU</name>
<keyword evidence="3" id="KW-1185">Reference proteome</keyword>
<dbReference type="AlphaFoldDB" id="A0AAV6YKY4"/>
<proteinExistence type="predicted"/>